<feature type="active site" description="Phosphoserine intermediate" evidence="2">
    <location>
        <position position="326"/>
    </location>
</feature>
<dbReference type="SUPFAM" id="SSF53649">
    <property type="entry name" value="Alkaline phosphatase-like"/>
    <property type="match status" value="1"/>
</dbReference>
<dbReference type="SMART" id="SM00098">
    <property type="entry name" value="alkPPc"/>
    <property type="match status" value="1"/>
</dbReference>
<dbReference type="RefSeq" id="WP_054559115.1">
    <property type="nucleotide sequence ID" value="NZ_LDJX01000003.1"/>
</dbReference>
<proteinExistence type="inferred from homology"/>
<dbReference type="InterPro" id="IPR017946">
    <property type="entry name" value="PLC-like_Pdiesterase_TIM-brl"/>
</dbReference>
<feature type="binding site" evidence="3">
    <location>
        <position position="379"/>
    </location>
    <ligand>
        <name>Mg(2+)</name>
        <dbReference type="ChEBI" id="CHEBI:18420"/>
    </ligand>
</feature>
<accession>A0A0P7AW46</accession>
<dbReference type="InterPro" id="IPR001952">
    <property type="entry name" value="Alkaline_phosphatase"/>
</dbReference>
<dbReference type="OrthoDB" id="9794455at2"/>
<dbReference type="Proteomes" id="UP000050280">
    <property type="component" value="Unassembled WGS sequence"/>
</dbReference>
<dbReference type="CDD" id="cd08577">
    <property type="entry name" value="PI-PLCc_GDPD_SF_unchar3"/>
    <property type="match status" value="1"/>
</dbReference>
<comment type="caution">
    <text evidence="5">The sequence shown here is derived from an EMBL/GenBank/DDBJ whole genome shotgun (WGS) entry which is preliminary data.</text>
</comment>
<dbReference type="GO" id="GO:0008081">
    <property type="term" value="F:phosphoric diester hydrolase activity"/>
    <property type="evidence" value="ECO:0007669"/>
    <property type="project" value="InterPro"/>
</dbReference>
<dbReference type="PATRIC" id="fig|1300341.3.peg.2019"/>
<dbReference type="GO" id="GO:0046872">
    <property type="term" value="F:metal ion binding"/>
    <property type="evidence" value="ECO:0007669"/>
    <property type="project" value="UniProtKB-KW"/>
</dbReference>
<dbReference type="PRINTS" id="PR00113">
    <property type="entry name" value="ALKPHPHTASE"/>
</dbReference>
<evidence type="ECO:0000313" key="5">
    <source>
        <dbReference type="EMBL" id="KPM32181.1"/>
    </source>
</evidence>
<feature type="binding site" evidence="3">
    <location>
        <position position="525"/>
    </location>
    <ligand>
        <name>Zn(2+)</name>
        <dbReference type="ChEBI" id="CHEBI:29105"/>
        <label>2</label>
    </ligand>
</feature>
<keyword evidence="1" id="KW-0597">Phosphoprotein</keyword>
<feature type="binding site" evidence="3">
    <location>
        <position position="477"/>
    </location>
    <ligand>
        <name>Mg(2+)</name>
        <dbReference type="ChEBI" id="CHEBI:18420"/>
    </ligand>
</feature>
<dbReference type="PANTHER" id="PTHR11596:SF5">
    <property type="entry name" value="ALKALINE PHOSPHATASE"/>
    <property type="match status" value="1"/>
</dbReference>
<name>A0A0P7AW46_9FLAO</name>
<protein>
    <submittedName>
        <fullName evidence="5">Alkaline phosphatase</fullName>
    </submittedName>
</protein>
<dbReference type="InterPro" id="IPR017850">
    <property type="entry name" value="Alkaline_phosphatase_core_sf"/>
</dbReference>
<keyword evidence="6" id="KW-1185">Reference proteome</keyword>
<comment type="cofactor">
    <cofactor evidence="3">
        <name>Mg(2+)</name>
        <dbReference type="ChEBI" id="CHEBI:18420"/>
    </cofactor>
    <text evidence="3">Binds 1 Mg(2+) ion.</text>
</comment>
<keyword evidence="3" id="KW-0460">Magnesium</keyword>
<evidence type="ECO:0000256" key="2">
    <source>
        <dbReference type="PIRSR" id="PIRSR601952-1"/>
    </source>
</evidence>
<evidence type="ECO:0000313" key="6">
    <source>
        <dbReference type="Proteomes" id="UP000050280"/>
    </source>
</evidence>
<dbReference type="Gene3D" id="3.20.20.190">
    <property type="entry name" value="Phosphatidylinositol (PI) phosphodiesterase"/>
    <property type="match status" value="1"/>
</dbReference>
<dbReference type="GO" id="GO:0004035">
    <property type="term" value="F:alkaline phosphatase activity"/>
    <property type="evidence" value="ECO:0007669"/>
    <property type="project" value="TreeGrafter"/>
</dbReference>
<sequence>MKQYCILFFIIVTHLTLAQKNTDFRIHSHNDYYQSVPFWKGVSAGASSVEVDVFLIGDSLYVAHSKQEIVAARTFEKLYLEPMQKLAELGLQRPENLQLLIDIKSEAYTTLDAIVKNLKKYPELIHNQAFTFVISGNRPKPIEYNNYPDFILFDYQGLEAVKSQDIRDKIAMVSLSFRNFSGWNGKGRLTAVDLEKVATAIQKAKSLGKPFRFWGTPDSKTAWNALLRLGVDFINTDQPFDCAQYLNSLMTREHTNTVFSEVYRPTFASDGKRKKAKNIILLIGDGNGLAQISATALANKGELSLTQLRNIGFLKTQSSDDFTTDSAGGATAIATGKKVPNRAIGVDADGNSLKNITEILADKGFISGIVTNDGITGATPASFYAHQKDRGMTQEIKNDLLKSNLSFFVSSASNLEQKKRIGHFNIVDSLRKFAATEKQKLAYFLSQEEASSELPIAVSTVLNYLEQKDAPFFLMVEGAKIDSYGHANDIGGVIKEGITFDQVISKVLRFADEDKNTLVIITADHETGGLALPQGNVLNNEIEGDFTTDDHTGIMVPIFAYGPSSTIFRGVYENSELLKKMLCSLGFLE</sequence>
<feature type="binding site" evidence="3">
    <location>
        <position position="285"/>
    </location>
    <ligand>
        <name>Zn(2+)</name>
        <dbReference type="ChEBI" id="CHEBI:29105"/>
        <label>2</label>
    </ligand>
</feature>
<evidence type="ECO:0000256" key="4">
    <source>
        <dbReference type="RuleBase" id="RU003946"/>
    </source>
</evidence>
<evidence type="ECO:0000256" key="3">
    <source>
        <dbReference type="PIRSR" id="PIRSR601952-2"/>
    </source>
</evidence>
<keyword evidence="3" id="KW-0862">Zinc</keyword>
<dbReference type="Pfam" id="PF00245">
    <property type="entry name" value="Alk_phosphatase"/>
    <property type="match status" value="2"/>
</dbReference>
<dbReference type="Gene3D" id="3.40.720.10">
    <property type="entry name" value="Alkaline Phosphatase, subunit A"/>
    <property type="match status" value="1"/>
</dbReference>
<dbReference type="GO" id="GO:0006629">
    <property type="term" value="P:lipid metabolic process"/>
    <property type="evidence" value="ECO:0007669"/>
    <property type="project" value="InterPro"/>
</dbReference>
<feature type="binding site" evidence="3">
    <location>
        <position position="524"/>
    </location>
    <ligand>
        <name>Zn(2+)</name>
        <dbReference type="ChEBI" id="CHEBI:29105"/>
        <label>2</label>
    </ligand>
</feature>
<gene>
    <name evidence="5" type="ORF">I595_1830</name>
</gene>
<feature type="binding site" evidence="3">
    <location>
        <position position="482"/>
    </location>
    <ligand>
        <name>Zn(2+)</name>
        <dbReference type="ChEBI" id="CHEBI:29105"/>
        <label>2</label>
    </ligand>
</feature>
<dbReference type="STRING" id="1300341.I595_1830"/>
<comment type="cofactor">
    <cofactor evidence="3">
        <name>Zn(2+)</name>
        <dbReference type="ChEBI" id="CHEBI:29105"/>
    </cofactor>
    <text evidence="3">Binds 2 Zn(2+) ions.</text>
</comment>
<keyword evidence="3" id="KW-0479">Metal-binding</keyword>
<dbReference type="PANTHER" id="PTHR11596">
    <property type="entry name" value="ALKALINE PHOSPHATASE"/>
    <property type="match status" value="1"/>
</dbReference>
<evidence type="ECO:0000256" key="1">
    <source>
        <dbReference type="ARBA" id="ARBA00022553"/>
    </source>
</evidence>
<feature type="binding site" evidence="3">
    <location>
        <position position="285"/>
    </location>
    <ligand>
        <name>Mg(2+)</name>
        <dbReference type="ChEBI" id="CHEBI:18420"/>
    </ligand>
</feature>
<reference evidence="5 6" key="1">
    <citation type="submission" date="2015-09" db="EMBL/GenBank/DDBJ databases">
        <title>Genome sequence of the marine flavobacterium Croceitalea dokdonensis DOKDO 023 that contains proton- and sodium-pumping rhodopsins.</title>
        <authorList>
            <person name="Kwon S.-K."/>
            <person name="Lee H.K."/>
            <person name="Kwak M.-J."/>
            <person name="Kim J.F."/>
        </authorList>
    </citation>
    <scope>NUCLEOTIDE SEQUENCE [LARGE SCALE GENOMIC DNA]</scope>
    <source>
        <strain evidence="5 6">DOKDO 023</strain>
    </source>
</reference>
<dbReference type="EMBL" id="LDJX01000003">
    <property type="protein sequence ID" value="KPM32181.1"/>
    <property type="molecule type" value="Genomic_DNA"/>
</dbReference>
<dbReference type="AlphaFoldDB" id="A0A0P7AW46"/>
<feature type="binding site" evidence="3">
    <location>
        <position position="486"/>
    </location>
    <ligand>
        <name>Zn(2+)</name>
        <dbReference type="ChEBI" id="CHEBI:29105"/>
        <label>2</label>
    </ligand>
</feature>
<dbReference type="CDD" id="cd16012">
    <property type="entry name" value="ALP"/>
    <property type="match status" value="1"/>
</dbReference>
<dbReference type="SUPFAM" id="SSF51695">
    <property type="entry name" value="PLC-like phosphodiesterases"/>
    <property type="match status" value="1"/>
</dbReference>
<comment type="similarity">
    <text evidence="4">Belongs to the alkaline phosphatase family.</text>
</comment>
<dbReference type="Pfam" id="PF13653">
    <property type="entry name" value="GDPD_2"/>
    <property type="match status" value="1"/>
</dbReference>
<organism evidence="5 6">
    <name type="scientific">Croceitalea dokdonensis DOKDO 023</name>
    <dbReference type="NCBI Taxonomy" id="1300341"/>
    <lineage>
        <taxon>Bacteria</taxon>
        <taxon>Pseudomonadati</taxon>
        <taxon>Bacteroidota</taxon>
        <taxon>Flavobacteriia</taxon>
        <taxon>Flavobacteriales</taxon>
        <taxon>Flavobacteriaceae</taxon>
        <taxon>Croceitalea</taxon>
    </lineage>
</organism>
<dbReference type="InterPro" id="IPR039559">
    <property type="entry name" value="AIM6_PI-PLC-like_dom"/>
</dbReference>